<dbReference type="EMBL" id="AP026867">
    <property type="protein sequence ID" value="BDS10337.1"/>
    <property type="molecule type" value="Genomic_DNA"/>
</dbReference>
<reference evidence="1" key="1">
    <citation type="submission" date="2022-09" db="EMBL/GenBank/DDBJ databases">
        <title>Aureispira anguillicida sp. nov., isolated from Leptocephalus of Japanese eel Anguilla japonica.</title>
        <authorList>
            <person name="Yuasa K."/>
            <person name="Mekata T."/>
            <person name="Ikunari K."/>
        </authorList>
    </citation>
    <scope>NUCLEOTIDE SEQUENCE</scope>
    <source>
        <strain evidence="1">EL160426</strain>
    </source>
</reference>
<dbReference type="KEGG" id="aup:AsAng_0010450"/>
<name>A0A915YC25_9BACT</name>
<dbReference type="RefSeq" id="WP_264791659.1">
    <property type="nucleotide sequence ID" value="NZ_AP026867.1"/>
</dbReference>
<sequence>MKKLISLVLVFLFISCKSNIIIYHHDTSKYDGGEIWGSNLQLFFKENDDISVHKINSKKVYRELYEIKKNVLSRGDKIHHIKSLKDYKELEDDDDFYSYLFILNKKDTLYANIALSIWRYGNQKLTLESSVENFLKEQGISP</sequence>
<dbReference type="AlphaFoldDB" id="A0A915YC25"/>
<proteinExistence type="predicted"/>
<evidence type="ECO:0008006" key="3">
    <source>
        <dbReference type="Google" id="ProtNLM"/>
    </source>
</evidence>
<evidence type="ECO:0000313" key="1">
    <source>
        <dbReference type="EMBL" id="BDS10337.1"/>
    </source>
</evidence>
<protein>
    <recommendedName>
        <fullName evidence="3">Lipoprotein</fullName>
    </recommendedName>
</protein>
<dbReference type="Proteomes" id="UP001060919">
    <property type="component" value="Chromosome"/>
</dbReference>
<dbReference type="PROSITE" id="PS51257">
    <property type="entry name" value="PROKAR_LIPOPROTEIN"/>
    <property type="match status" value="1"/>
</dbReference>
<evidence type="ECO:0000313" key="2">
    <source>
        <dbReference type="Proteomes" id="UP001060919"/>
    </source>
</evidence>
<keyword evidence="2" id="KW-1185">Reference proteome</keyword>
<gene>
    <name evidence="1" type="ORF">AsAng_0010450</name>
</gene>
<organism evidence="1 2">
    <name type="scientific">Aureispira anguillae</name>
    <dbReference type="NCBI Taxonomy" id="2864201"/>
    <lineage>
        <taxon>Bacteria</taxon>
        <taxon>Pseudomonadati</taxon>
        <taxon>Bacteroidota</taxon>
        <taxon>Saprospiria</taxon>
        <taxon>Saprospirales</taxon>
        <taxon>Saprospiraceae</taxon>
        <taxon>Aureispira</taxon>
    </lineage>
</organism>
<accession>A0A915YC25</accession>